<keyword evidence="3" id="KW-1185">Reference proteome</keyword>
<gene>
    <name evidence="2" type="ORF">B0I35DRAFT_366008</name>
</gene>
<dbReference type="AlphaFoldDB" id="A0A8K0SAN3"/>
<evidence type="ECO:0000313" key="3">
    <source>
        <dbReference type="Proteomes" id="UP000813444"/>
    </source>
</evidence>
<accession>A0A8K0SAN3</accession>
<dbReference type="OrthoDB" id="5145195at2759"/>
<dbReference type="Proteomes" id="UP000813444">
    <property type="component" value="Unassembled WGS sequence"/>
</dbReference>
<feature type="region of interest" description="Disordered" evidence="1">
    <location>
        <begin position="1"/>
        <end position="20"/>
    </location>
</feature>
<dbReference type="EMBL" id="JAGPNK010000052">
    <property type="protein sequence ID" value="KAH7302848.1"/>
    <property type="molecule type" value="Genomic_DNA"/>
</dbReference>
<organism evidence="2 3">
    <name type="scientific">Stachybotrys elegans</name>
    <dbReference type="NCBI Taxonomy" id="80388"/>
    <lineage>
        <taxon>Eukaryota</taxon>
        <taxon>Fungi</taxon>
        <taxon>Dikarya</taxon>
        <taxon>Ascomycota</taxon>
        <taxon>Pezizomycotina</taxon>
        <taxon>Sordariomycetes</taxon>
        <taxon>Hypocreomycetidae</taxon>
        <taxon>Hypocreales</taxon>
        <taxon>Stachybotryaceae</taxon>
        <taxon>Stachybotrys</taxon>
    </lineage>
</organism>
<proteinExistence type="predicted"/>
<reference evidence="2" key="1">
    <citation type="journal article" date="2021" name="Nat. Commun.">
        <title>Genetic determinants of endophytism in the Arabidopsis root mycobiome.</title>
        <authorList>
            <person name="Mesny F."/>
            <person name="Miyauchi S."/>
            <person name="Thiergart T."/>
            <person name="Pickel B."/>
            <person name="Atanasova L."/>
            <person name="Karlsson M."/>
            <person name="Huettel B."/>
            <person name="Barry K.W."/>
            <person name="Haridas S."/>
            <person name="Chen C."/>
            <person name="Bauer D."/>
            <person name="Andreopoulos W."/>
            <person name="Pangilinan J."/>
            <person name="LaButti K."/>
            <person name="Riley R."/>
            <person name="Lipzen A."/>
            <person name="Clum A."/>
            <person name="Drula E."/>
            <person name="Henrissat B."/>
            <person name="Kohler A."/>
            <person name="Grigoriev I.V."/>
            <person name="Martin F.M."/>
            <person name="Hacquard S."/>
        </authorList>
    </citation>
    <scope>NUCLEOTIDE SEQUENCE</scope>
    <source>
        <strain evidence="2">MPI-CAGE-CH-0235</strain>
    </source>
</reference>
<sequence length="51" mass="5833">MVATTPEPEGVASPLKRRRQHEIVLLQEPWTTTRGQRCLTKTHPSFDTFSP</sequence>
<feature type="non-terminal residue" evidence="2">
    <location>
        <position position="51"/>
    </location>
</feature>
<comment type="caution">
    <text evidence="2">The sequence shown here is derived from an EMBL/GenBank/DDBJ whole genome shotgun (WGS) entry which is preliminary data.</text>
</comment>
<protein>
    <submittedName>
        <fullName evidence="2">Uncharacterized protein</fullName>
    </submittedName>
</protein>
<evidence type="ECO:0000256" key="1">
    <source>
        <dbReference type="SAM" id="MobiDB-lite"/>
    </source>
</evidence>
<evidence type="ECO:0000313" key="2">
    <source>
        <dbReference type="EMBL" id="KAH7302848.1"/>
    </source>
</evidence>
<name>A0A8K0SAN3_9HYPO</name>